<evidence type="ECO:0000313" key="5">
    <source>
        <dbReference type="RefSeq" id="XP_031567060.1"/>
    </source>
</evidence>
<dbReference type="PANTHER" id="PTHR48453:SF1">
    <property type="entry name" value="CCHC-TYPE DOMAIN-CONTAINING PROTEIN"/>
    <property type="match status" value="1"/>
</dbReference>
<feature type="region of interest" description="Disordered" evidence="2">
    <location>
        <begin position="140"/>
        <end position="165"/>
    </location>
</feature>
<feature type="region of interest" description="Disordered" evidence="2">
    <location>
        <begin position="180"/>
        <end position="203"/>
    </location>
</feature>
<evidence type="ECO:0000259" key="3">
    <source>
        <dbReference type="PROSITE" id="PS50158"/>
    </source>
</evidence>
<feature type="domain" description="CCHC-type" evidence="3">
    <location>
        <begin position="233"/>
        <end position="247"/>
    </location>
</feature>
<name>A0A6P8IK24_ACTTE</name>
<dbReference type="GeneID" id="116302017"/>
<dbReference type="InterPro" id="IPR001878">
    <property type="entry name" value="Znf_CCHC"/>
</dbReference>
<evidence type="ECO:0000256" key="1">
    <source>
        <dbReference type="PROSITE-ProRule" id="PRU00047"/>
    </source>
</evidence>
<dbReference type="PROSITE" id="PS50158">
    <property type="entry name" value="ZF_CCHC"/>
    <property type="match status" value="1"/>
</dbReference>
<dbReference type="Proteomes" id="UP000515163">
    <property type="component" value="Unplaced"/>
</dbReference>
<reference evidence="5" key="1">
    <citation type="submission" date="2025-08" db="UniProtKB">
        <authorList>
            <consortium name="RefSeq"/>
        </authorList>
    </citation>
    <scope>IDENTIFICATION</scope>
    <source>
        <tissue evidence="5">Tentacle</tissue>
    </source>
</reference>
<keyword evidence="1" id="KW-0863">Zinc-finger</keyword>
<accession>A0A6P8IK24</accession>
<gene>
    <name evidence="5" type="primary">LOC116302017</name>
</gene>
<dbReference type="InParanoid" id="A0A6P8IK24"/>
<feature type="region of interest" description="Disordered" evidence="2">
    <location>
        <begin position="62"/>
        <end position="121"/>
    </location>
</feature>
<dbReference type="KEGG" id="aten:116302017"/>
<keyword evidence="4" id="KW-1185">Reference proteome</keyword>
<feature type="compositionally biased region" description="Polar residues" evidence="2">
    <location>
        <begin position="182"/>
        <end position="200"/>
    </location>
</feature>
<dbReference type="PANTHER" id="PTHR48453">
    <property type="entry name" value="CCHC-TYPE DOMAIN-CONTAINING PROTEIN"/>
    <property type="match status" value="1"/>
</dbReference>
<proteinExistence type="predicted"/>
<protein>
    <submittedName>
        <fullName evidence="5">Uncharacterized protein LOC116302017 isoform X1</fullName>
    </submittedName>
</protein>
<dbReference type="OrthoDB" id="10070154at2759"/>
<feature type="compositionally biased region" description="Basic residues" evidence="2">
    <location>
        <begin position="84"/>
        <end position="96"/>
    </location>
</feature>
<organism evidence="4 5">
    <name type="scientific">Actinia tenebrosa</name>
    <name type="common">Australian red waratah sea anemone</name>
    <dbReference type="NCBI Taxonomy" id="6105"/>
    <lineage>
        <taxon>Eukaryota</taxon>
        <taxon>Metazoa</taxon>
        <taxon>Cnidaria</taxon>
        <taxon>Anthozoa</taxon>
        <taxon>Hexacorallia</taxon>
        <taxon>Actiniaria</taxon>
        <taxon>Actiniidae</taxon>
        <taxon>Actinia</taxon>
    </lineage>
</organism>
<dbReference type="GO" id="GO:0008270">
    <property type="term" value="F:zinc ion binding"/>
    <property type="evidence" value="ECO:0007669"/>
    <property type="project" value="UniProtKB-KW"/>
</dbReference>
<evidence type="ECO:0000313" key="4">
    <source>
        <dbReference type="Proteomes" id="UP000515163"/>
    </source>
</evidence>
<feature type="compositionally biased region" description="Basic and acidic residues" evidence="2">
    <location>
        <begin position="64"/>
        <end position="76"/>
    </location>
</feature>
<dbReference type="RefSeq" id="XP_031567060.1">
    <property type="nucleotide sequence ID" value="XM_031711200.1"/>
</dbReference>
<dbReference type="AlphaFoldDB" id="A0A6P8IK24"/>
<keyword evidence="1" id="KW-0862">Zinc</keyword>
<keyword evidence="1" id="KW-0479">Metal-binding</keyword>
<sequence length="441" mass="49290">MNPVQKRPGYLVAKDFKITNVLGNLQGYKIATGQIGKEEVEDISRQYGGDEGAVFGSLITKAGDIPKRAGSKRESDDLATNQERKRRKRKRRRRKKRDNEEDIEPVQNKNTDVTAVGDNGIPLTIPSSILGYGLSGSDSDHNNDNVSNKSSSAASSSSDEEGASNFFGLTDEEEPLVLETEAQPSSVEQTTTSDSRQHFVSYQPYPEVRTDLDDWDHTKNRYKEKTSTLSTYKCWKCKRIGHLPEDCTVNTASSSGFGSSSIPRKHVSIYQGEDDSGTDATLLKDFFKRCQTLRNSRDSKCSTCGGRSNLVSCMDCGLLLCDGRGHLTDHLISYPSHNKLYSFKLRRLIKCCKTTCSVVDATKLLMCSTCLSKQFNSHYDMINATWSRSGLKGIPNTLACEEHFQWHRINCANTMEEPLLSQEKLENATQQNDGLLSEFYF</sequence>
<dbReference type="GO" id="GO:0003676">
    <property type="term" value="F:nucleic acid binding"/>
    <property type="evidence" value="ECO:0007669"/>
    <property type="project" value="InterPro"/>
</dbReference>
<evidence type="ECO:0000256" key="2">
    <source>
        <dbReference type="SAM" id="MobiDB-lite"/>
    </source>
</evidence>
<feature type="compositionally biased region" description="Low complexity" evidence="2">
    <location>
        <begin position="144"/>
        <end position="157"/>
    </location>
</feature>